<comment type="caution">
    <text evidence="3">The sequence shown here is derived from an EMBL/GenBank/DDBJ whole genome shotgun (WGS) entry which is preliminary data.</text>
</comment>
<keyword evidence="2" id="KW-0732">Signal</keyword>
<feature type="region of interest" description="Disordered" evidence="1">
    <location>
        <begin position="85"/>
        <end position="105"/>
    </location>
</feature>
<gene>
    <name evidence="3" type="ORF">MVEN_00654200</name>
</gene>
<accession>A0A8H7D5H0</accession>
<evidence type="ECO:0000256" key="1">
    <source>
        <dbReference type="SAM" id="MobiDB-lite"/>
    </source>
</evidence>
<sequence length="363" mass="40603">MRLWKFTAQMSGALWSLTCCNCSFRIVLAGAPCLSTLCPITQIIASYGCNRSPPLLTDWKGWKRLMLIVLQSPMCFRPPRSYAKLSSPTETSSPRPNPSLFHGSKSLTIAGHTRRSANSRSWRLLQICWNVCLDLKDFSAIAPRRTTWSYSLSSAASAQRKPVFLFHLAMPSLEELTSLRFKRSDELLACIRQSLWTLKKLVLMRCTIVPEAIITALRNLPSLTYLLITTESHDEDESDGDDEFSNQQALFGAMCILGTPSDVCPNLTSFGFGYIRTFPWETLLTMAQSRFHPIPDSDHLGRFFCLRIFNVGDSVIPPPPDMVDRLGMLRDEGCDVALLDRGQALQLQGSVCTDLIYSFGGAQ</sequence>
<name>A0A8H7D5H0_9AGAR</name>
<keyword evidence="4" id="KW-1185">Reference proteome</keyword>
<dbReference type="EMBL" id="JACAZI010000004">
    <property type="protein sequence ID" value="KAF7363024.1"/>
    <property type="molecule type" value="Genomic_DNA"/>
</dbReference>
<proteinExistence type="predicted"/>
<evidence type="ECO:0008006" key="5">
    <source>
        <dbReference type="Google" id="ProtNLM"/>
    </source>
</evidence>
<evidence type="ECO:0000313" key="3">
    <source>
        <dbReference type="EMBL" id="KAF7363024.1"/>
    </source>
</evidence>
<dbReference type="InterPro" id="IPR032675">
    <property type="entry name" value="LRR_dom_sf"/>
</dbReference>
<feature type="signal peptide" evidence="2">
    <location>
        <begin position="1"/>
        <end position="29"/>
    </location>
</feature>
<feature type="compositionally biased region" description="Polar residues" evidence="1">
    <location>
        <begin position="85"/>
        <end position="94"/>
    </location>
</feature>
<reference evidence="3" key="1">
    <citation type="submission" date="2020-05" db="EMBL/GenBank/DDBJ databases">
        <title>Mycena genomes resolve the evolution of fungal bioluminescence.</title>
        <authorList>
            <person name="Tsai I.J."/>
        </authorList>
    </citation>
    <scope>NUCLEOTIDE SEQUENCE</scope>
    <source>
        <strain evidence="3">CCC161011</strain>
    </source>
</reference>
<protein>
    <recommendedName>
        <fullName evidence="5">F-box domain-containing protein</fullName>
    </recommendedName>
</protein>
<evidence type="ECO:0000256" key="2">
    <source>
        <dbReference type="SAM" id="SignalP"/>
    </source>
</evidence>
<evidence type="ECO:0000313" key="4">
    <source>
        <dbReference type="Proteomes" id="UP000620124"/>
    </source>
</evidence>
<dbReference type="AlphaFoldDB" id="A0A8H7D5H0"/>
<dbReference type="Proteomes" id="UP000620124">
    <property type="component" value="Unassembled WGS sequence"/>
</dbReference>
<dbReference type="Gene3D" id="3.80.10.10">
    <property type="entry name" value="Ribonuclease Inhibitor"/>
    <property type="match status" value="1"/>
</dbReference>
<feature type="chain" id="PRO_5034032533" description="F-box domain-containing protein" evidence="2">
    <location>
        <begin position="30"/>
        <end position="363"/>
    </location>
</feature>
<organism evidence="3 4">
    <name type="scientific">Mycena venus</name>
    <dbReference type="NCBI Taxonomy" id="2733690"/>
    <lineage>
        <taxon>Eukaryota</taxon>
        <taxon>Fungi</taxon>
        <taxon>Dikarya</taxon>
        <taxon>Basidiomycota</taxon>
        <taxon>Agaricomycotina</taxon>
        <taxon>Agaricomycetes</taxon>
        <taxon>Agaricomycetidae</taxon>
        <taxon>Agaricales</taxon>
        <taxon>Marasmiineae</taxon>
        <taxon>Mycenaceae</taxon>
        <taxon>Mycena</taxon>
    </lineage>
</organism>